<dbReference type="InterPro" id="IPR050109">
    <property type="entry name" value="HTH-type_TetR-like_transc_reg"/>
</dbReference>
<dbReference type="InterPro" id="IPR009057">
    <property type="entry name" value="Homeodomain-like_sf"/>
</dbReference>
<evidence type="ECO:0000256" key="3">
    <source>
        <dbReference type="ARBA" id="ARBA00023163"/>
    </source>
</evidence>
<dbReference type="Proteomes" id="UP000632063">
    <property type="component" value="Unassembled WGS sequence"/>
</dbReference>
<protein>
    <submittedName>
        <fullName evidence="6">TetR/AcrR family transcriptional regulator</fullName>
    </submittedName>
</protein>
<dbReference type="SUPFAM" id="SSF46689">
    <property type="entry name" value="Homeodomain-like"/>
    <property type="match status" value="1"/>
</dbReference>
<feature type="DNA-binding region" description="H-T-H motif" evidence="4">
    <location>
        <begin position="36"/>
        <end position="55"/>
    </location>
</feature>
<dbReference type="Pfam" id="PF13305">
    <property type="entry name" value="TetR_C_33"/>
    <property type="match status" value="1"/>
</dbReference>
<reference evidence="6 7" key="2">
    <citation type="journal article" date="2021" name="Int. J. Syst. Evol. Microbiol.">
        <title>Roseibium litorale sp. nov., isolated from a tidal flat sediment and proposal for the reclassification of Labrenzia polysiphoniae as Roseibium polysiphoniae comb. nov.</title>
        <authorList>
            <person name="Liu Y."/>
            <person name="Pei T."/>
            <person name="Du J."/>
            <person name="Chao M."/>
            <person name="Deng M.R."/>
            <person name="Zhu H."/>
        </authorList>
    </citation>
    <scope>NUCLEOTIDE SEQUENCE [LARGE SCALE GENOMIC DNA]</scope>
    <source>
        <strain evidence="6 7">4C16A</strain>
    </source>
</reference>
<dbReference type="InterPro" id="IPR036271">
    <property type="entry name" value="Tet_transcr_reg_TetR-rel_C_sf"/>
</dbReference>
<feature type="domain" description="HTH tetR-type" evidence="5">
    <location>
        <begin position="13"/>
        <end position="73"/>
    </location>
</feature>
<evidence type="ECO:0000313" key="6">
    <source>
        <dbReference type="EMBL" id="MBD8890115.1"/>
    </source>
</evidence>
<dbReference type="SUPFAM" id="SSF48498">
    <property type="entry name" value="Tetracyclin repressor-like, C-terminal domain"/>
    <property type="match status" value="1"/>
</dbReference>
<dbReference type="InterPro" id="IPR025996">
    <property type="entry name" value="MT1864/Rv1816-like_C"/>
</dbReference>
<dbReference type="EMBL" id="JACYXI010000001">
    <property type="protein sequence ID" value="MBD8890115.1"/>
    <property type="molecule type" value="Genomic_DNA"/>
</dbReference>
<accession>A0ABR9CGX5</accession>
<evidence type="ECO:0000259" key="5">
    <source>
        <dbReference type="PROSITE" id="PS50977"/>
    </source>
</evidence>
<name>A0ABR9CGX5_9HYPH</name>
<keyword evidence="2 4" id="KW-0238">DNA-binding</keyword>
<dbReference type="InterPro" id="IPR001647">
    <property type="entry name" value="HTH_TetR"/>
</dbReference>
<evidence type="ECO:0000313" key="7">
    <source>
        <dbReference type="Proteomes" id="UP000632063"/>
    </source>
</evidence>
<evidence type="ECO:0000256" key="2">
    <source>
        <dbReference type="ARBA" id="ARBA00023125"/>
    </source>
</evidence>
<dbReference type="PROSITE" id="PS50977">
    <property type="entry name" value="HTH_TETR_2"/>
    <property type="match status" value="1"/>
</dbReference>
<organism evidence="6 7">
    <name type="scientific">Roseibium litorale</name>
    <dbReference type="NCBI Taxonomy" id="2803841"/>
    <lineage>
        <taxon>Bacteria</taxon>
        <taxon>Pseudomonadati</taxon>
        <taxon>Pseudomonadota</taxon>
        <taxon>Alphaproteobacteria</taxon>
        <taxon>Hyphomicrobiales</taxon>
        <taxon>Stappiaceae</taxon>
        <taxon>Roseibium</taxon>
    </lineage>
</organism>
<dbReference type="Gene3D" id="1.10.357.10">
    <property type="entry name" value="Tetracycline Repressor, domain 2"/>
    <property type="match status" value="1"/>
</dbReference>
<keyword evidence="3" id="KW-0804">Transcription</keyword>
<comment type="caution">
    <text evidence="6">The sequence shown here is derived from an EMBL/GenBank/DDBJ whole genome shotgun (WGS) entry which is preliminary data.</text>
</comment>
<dbReference type="RefSeq" id="WP_192145576.1">
    <property type="nucleotide sequence ID" value="NZ_JACYXI010000001.1"/>
</dbReference>
<dbReference type="PANTHER" id="PTHR30055:SF220">
    <property type="entry name" value="TETR-FAMILY REGULATORY PROTEIN"/>
    <property type="match status" value="1"/>
</dbReference>
<evidence type="ECO:0000256" key="4">
    <source>
        <dbReference type="PROSITE-ProRule" id="PRU00335"/>
    </source>
</evidence>
<sequence>MTDSAKPTRKRDGRLREDLIDAGVALLRDRGADGMSLRECAAIAGVSHASPGYHFGNLKGLKTAIAARAFRLFGDFMLEFLAKADSAPKSQILAISEGYLAFAESHKELFLFMFSGQELDQTDPDLSAMSERAYQILRDTCAPFVKPDSDPETVEILVWSLVHGYAQLMITGKISKASPGGKVPAYKFLLDHLDLCPRG</sequence>
<reference evidence="7" key="1">
    <citation type="submission" date="2020-09" db="EMBL/GenBank/DDBJ databases">
        <title>The genome sequence of strain Labrenzia suaedae 4C16A.</title>
        <authorList>
            <person name="Liu Y."/>
        </authorList>
    </citation>
    <scope>NUCLEOTIDE SEQUENCE [LARGE SCALE GENOMIC DNA]</scope>
    <source>
        <strain evidence="7">4C16A</strain>
    </source>
</reference>
<keyword evidence="1" id="KW-0805">Transcription regulation</keyword>
<evidence type="ECO:0000256" key="1">
    <source>
        <dbReference type="ARBA" id="ARBA00023015"/>
    </source>
</evidence>
<dbReference type="PANTHER" id="PTHR30055">
    <property type="entry name" value="HTH-TYPE TRANSCRIPTIONAL REGULATOR RUTR"/>
    <property type="match status" value="1"/>
</dbReference>
<keyword evidence="7" id="KW-1185">Reference proteome</keyword>
<proteinExistence type="predicted"/>
<gene>
    <name evidence="6" type="ORF">IG616_01025</name>
</gene>